<dbReference type="InterPro" id="IPR050108">
    <property type="entry name" value="CDK"/>
</dbReference>
<dbReference type="SUPFAM" id="SSF56112">
    <property type="entry name" value="Protein kinase-like (PK-like)"/>
    <property type="match status" value="1"/>
</dbReference>
<dbReference type="SUPFAM" id="SSF52279">
    <property type="entry name" value="Beta-D-glucan exohydrolase, C-terminal domain"/>
    <property type="match status" value="1"/>
</dbReference>
<keyword evidence="6" id="KW-0547">Nucleotide-binding</keyword>
<dbReference type="Pfam" id="PF00069">
    <property type="entry name" value="Pkinase"/>
    <property type="match status" value="1"/>
</dbReference>
<keyword evidence="7 16" id="KW-0418">Kinase</keyword>
<reference evidence="16" key="1">
    <citation type="journal article" date="2014" name="Genome Announc.">
        <title>Complete sequencing and chromosome-scale genome assembly of the industrial progenitor strain P2niaD18 from the penicillin producer Penicillium chrysogenum.</title>
        <authorList>
            <person name="Specht T."/>
            <person name="Dahlmann T.A."/>
            <person name="Zadra I."/>
            <person name="Kurnsteiner H."/>
            <person name="Kuck U."/>
        </authorList>
    </citation>
    <scope>NUCLEOTIDE SEQUENCE [LARGE SCALE GENOMIC DNA]</scope>
    <source>
        <strain evidence="16">P2niaD18</strain>
    </source>
</reference>
<dbReference type="GO" id="GO:0005524">
    <property type="term" value="F:ATP binding"/>
    <property type="evidence" value="ECO:0007669"/>
    <property type="project" value="UniProtKB-KW"/>
</dbReference>
<dbReference type="GO" id="GO:0007346">
    <property type="term" value="P:regulation of mitotic cell cycle"/>
    <property type="evidence" value="ECO:0007669"/>
    <property type="project" value="TreeGrafter"/>
</dbReference>
<evidence type="ECO:0000313" key="16">
    <source>
        <dbReference type="EMBL" id="KZN90679.1"/>
    </source>
</evidence>
<protein>
    <recommendedName>
        <fullName evidence="3">cyclin-dependent kinase</fullName>
        <ecNumber evidence="3">2.7.11.22</ecNumber>
    </recommendedName>
</protein>
<evidence type="ECO:0000256" key="5">
    <source>
        <dbReference type="ARBA" id="ARBA00022679"/>
    </source>
</evidence>
<dbReference type="EMBL" id="CM002798">
    <property type="protein sequence ID" value="KZN90679.1"/>
    <property type="molecule type" value="Genomic_DNA"/>
</dbReference>
<comment type="catalytic activity">
    <reaction evidence="12">
        <text>L-threonyl-[protein] + ATP = O-phospho-L-threonyl-[protein] + ADP + H(+)</text>
        <dbReference type="Rhea" id="RHEA:46608"/>
        <dbReference type="Rhea" id="RHEA-COMP:11060"/>
        <dbReference type="Rhea" id="RHEA-COMP:11605"/>
        <dbReference type="ChEBI" id="CHEBI:15378"/>
        <dbReference type="ChEBI" id="CHEBI:30013"/>
        <dbReference type="ChEBI" id="CHEBI:30616"/>
        <dbReference type="ChEBI" id="CHEBI:61977"/>
        <dbReference type="ChEBI" id="CHEBI:456216"/>
        <dbReference type="EC" id="2.7.11.22"/>
    </reaction>
</comment>
<gene>
    <name evidence="16" type="ORF">EN45_008010</name>
</gene>
<dbReference type="Gene3D" id="2.60.40.10">
    <property type="entry name" value="Immunoglobulins"/>
    <property type="match status" value="1"/>
</dbReference>
<dbReference type="InterPro" id="IPR026891">
    <property type="entry name" value="Fn3-like"/>
</dbReference>
<feature type="compositionally biased region" description="Basic and acidic residues" evidence="14">
    <location>
        <begin position="19"/>
        <end position="49"/>
    </location>
</feature>
<organism evidence="16">
    <name type="scientific">Penicillium chrysogenum</name>
    <name type="common">Penicillium notatum</name>
    <dbReference type="NCBI Taxonomy" id="5076"/>
    <lineage>
        <taxon>Eukaryota</taxon>
        <taxon>Fungi</taxon>
        <taxon>Dikarya</taxon>
        <taxon>Ascomycota</taxon>
        <taxon>Pezizomycotina</taxon>
        <taxon>Eurotiomycetes</taxon>
        <taxon>Eurotiomycetidae</taxon>
        <taxon>Eurotiales</taxon>
        <taxon>Aspergillaceae</taxon>
        <taxon>Penicillium</taxon>
        <taxon>Penicillium chrysogenum species complex</taxon>
    </lineage>
</organism>
<dbReference type="EC" id="2.7.11.22" evidence="3"/>
<dbReference type="Pfam" id="PF14310">
    <property type="entry name" value="Fn3-like"/>
    <property type="match status" value="1"/>
</dbReference>
<evidence type="ECO:0000256" key="12">
    <source>
        <dbReference type="ARBA" id="ARBA00047811"/>
    </source>
</evidence>
<evidence type="ECO:0000259" key="15">
    <source>
        <dbReference type="PROSITE" id="PS50011"/>
    </source>
</evidence>
<name>A0A167VM61_PENCH</name>
<proteinExistence type="inferred from homology"/>
<dbReference type="Proteomes" id="UP000076449">
    <property type="component" value="Chromosome I"/>
</dbReference>
<dbReference type="InterPro" id="IPR011009">
    <property type="entry name" value="Kinase-like_dom_sf"/>
</dbReference>
<dbReference type="SMART" id="SM00220">
    <property type="entry name" value="S_TKc"/>
    <property type="match status" value="1"/>
</dbReference>
<dbReference type="InterPro" id="IPR000719">
    <property type="entry name" value="Prot_kinase_dom"/>
</dbReference>
<keyword evidence="8" id="KW-0378">Hydrolase</keyword>
<dbReference type="InterPro" id="IPR036881">
    <property type="entry name" value="Glyco_hydro_3_C_sf"/>
</dbReference>
<evidence type="ECO:0000256" key="6">
    <source>
        <dbReference type="ARBA" id="ARBA00022741"/>
    </source>
</evidence>
<feature type="compositionally biased region" description="Basic and acidic residues" evidence="14">
    <location>
        <begin position="426"/>
        <end position="435"/>
    </location>
</feature>
<dbReference type="InterPro" id="IPR013783">
    <property type="entry name" value="Ig-like_fold"/>
</dbReference>
<evidence type="ECO:0000256" key="13">
    <source>
        <dbReference type="ARBA" id="ARBA00048367"/>
    </source>
</evidence>
<comment type="similarity">
    <text evidence="1">Belongs to the glycosyl hydrolase 3 family.</text>
</comment>
<dbReference type="InterPro" id="IPR008271">
    <property type="entry name" value="Ser/Thr_kinase_AS"/>
</dbReference>
<feature type="compositionally biased region" description="Basic and acidic residues" evidence="14">
    <location>
        <begin position="398"/>
        <end position="407"/>
    </location>
</feature>
<dbReference type="InterPro" id="IPR002772">
    <property type="entry name" value="Glyco_hydro_3_C"/>
</dbReference>
<dbReference type="PANTHER" id="PTHR24056">
    <property type="entry name" value="CELL DIVISION PROTEIN KINASE"/>
    <property type="match status" value="1"/>
</dbReference>
<evidence type="ECO:0000256" key="1">
    <source>
        <dbReference type="ARBA" id="ARBA00005336"/>
    </source>
</evidence>
<dbReference type="Gene3D" id="3.40.50.1700">
    <property type="entry name" value="Glycoside hydrolase family 3 C-terminal domain"/>
    <property type="match status" value="1"/>
</dbReference>
<keyword evidence="11" id="KW-0326">Glycosidase</keyword>
<dbReference type="FunFam" id="1.10.510.10:FF:000211">
    <property type="entry name" value="Cyclin-dependent kinase G-2"/>
    <property type="match status" value="1"/>
</dbReference>
<evidence type="ECO:0000256" key="7">
    <source>
        <dbReference type="ARBA" id="ARBA00022777"/>
    </source>
</evidence>
<dbReference type="PROSITE" id="PS50011">
    <property type="entry name" value="PROTEIN_KINASE_DOM"/>
    <property type="match status" value="1"/>
</dbReference>
<dbReference type="GO" id="GO:0004693">
    <property type="term" value="F:cyclin-dependent protein serine/threonine kinase activity"/>
    <property type="evidence" value="ECO:0007669"/>
    <property type="project" value="UniProtKB-EC"/>
</dbReference>
<evidence type="ECO:0000256" key="11">
    <source>
        <dbReference type="ARBA" id="ARBA00023295"/>
    </source>
</evidence>
<feature type="region of interest" description="Disordered" evidence="14">
    <location>
        <begin position="1"/>
        <end position="71"/>
    </location>
</feature>
<evidence type="ECO:0000256" key="3">
    <source>
        <dbReference type="ARBA" id="ARBA00012425"/>
    </source>
</evidence>
<dbReference type="AlphaFoldDB" id="A0A167VM61"/>
<sequence>MSSRWANDDPETEAIIAQQKREKELKKRAKAEKQRLEDANKAQARDAKATAELGPPTKRRRLSNDPDARPDDAELVKIQKEQQKQSTILRFPVGEWGPCRHVDNFERLNHIEEGSYGWVSRAKDISTGEIVALKKLKLENSPDGFPVTGLREIQTLLEARHQNVVYLREVVMGNKMDDVFLVMDFHEHDLKALLDEMREPFLPSEIKTVLLQVVGGLEFLHSQWIMHRDLKTSNLLMNNRGELKIADFGMARYFGDPPPKLTQLVVTLWYRAPELLLGADKYGTEIDMWSIGCIFGELLTKEPLLQGKNEVDQVSKIFALTGPPNPVTWPGFRSLPNAKSLRLPSTSAPSSAGNPPLLPRSRFPYLTNAGLSLMSSLLALNPTSRPTARQCLDHKYFKEDPRPKPREMFPTFPSKAGMEKRRRHHTPEAPKRGQEAPELDFAGVFGGAPGGDTGEAWYGGNETGNAIGDVVFGVVNQSGKLSLSFPHHNEDNPAFLNFRSERGSTKYGEGVYIGYRFYEKCKKEVAFPFGHGLSYTTSKLSSISLQKTDEEFLVTVNVQNTGTLMTETVTVKIPTKYATSFWDEHRNAWVQEIGRYRVQVGTCSAENPLSADFEVEQTAWRNGLS</sequence>
<dbReference type="Pfam" id="PF01915">
    <property type="entry name" value="Glyco_hydro_3_C"/>
    <property type="match status" value="1"/>
</dbReference>
<feature type="domain" description="Protein kinase" evidence="15">
    <location>
        <begin position="105"/>
        <end position="397"/>
    </location>
</feature>
<dbReference type="Gene3D" id="3.30.200.20">
    <property type="entry name" value="Phosphorylase Kinase, domain 1"/>
    <property type="match status" value="1"/>
</dbReference>
<feature type="region of interest" description="Disordered" evidence="14">
    <location>
        <begin position="398"/>
        <end position="438"/>
    </location>
</feature>
<dbReference type="Gene3D" id="1.10.510.10">
    <property type="entry name" value="Transferase(Phosphotransferase) domain 1"/>
    <property type="match status" value="1"/>
</dbReference>
<comment type="similarity">
    <text evidence="2">Belongs to the protein kinase superfamily. CMGC Ser/Thr protein kinase family. CDC2/CDKX subfamily.</text>
</comment>
<evidence type="ECO:0000256" key="9">
    <source>
        <dbReference type="ARBA" id="ARBA00022840"/>
    </source>
</evidence>
<evidence type="ECO:0000256" key="10">
    <source>
        <dbReference type="ARBA" id="ARBA00023277"/>
    </source>
</evidence>
<dbReference type="PROSITE" id="PS00108">
    <property type="entry name" value="PROTEIN_KINASE_ST"/>
    <property type="match status" value="1"/>
</dbReference>
<comment type="catalytic activity">
    <reaction evidence="13">
        <text>L-seryl-[protein] + ATP = O-phospho-L-seryl-[protein] + ADP + H(+)</text>
        <dbReference type="Rhea" id="RHEA:17989"/>
        <dbReference type="Rhea" id="RHEA-COMP:9863"/>
        <dbReference type="Rhea" id="RHEA-COMP:11604"/>
        <dbReference type="ChEBI" id="CHEBI:15378"/>
        <dbReference type="ChEBI" id="CHEBI:29999"/>
        <dbReference type="ChEBI" id="CHEBI:30616"/>
        <dbReference type="ChEBI" id="CHEBI:83421"/>
        <dbReference type="ChEBI" id="CHEBI:456216"/>
        <dbReference type="EC" id="2.7.11.22"/>
    </reaction>
</comment>
<dbReference type="GO" id="GO:0004553">
    <property type="term" value="F:hydrolase activity, hydrolyzing O-glycosyl compounds"/>
    <property type="evidence" value="ECO:0007669"/>
    <property type="project" value="InterPro"/>
</dbReference>
<keyword evidence="5" id="KW-0808">Transferase</keyword>
<feature type="compositionally biased region" description="Basic and acidic residues" evidence="14">
    <location>
        <begin position="62"/>
        <end position="71"/>
    </location>
</feature>
<dbReference type="GO" id="GO:0005634">
    <property type="term" value="C:nucleus"/>
    <property type="evidence" value="ECO:0007669"/>
    <property type="project" value="TreeGrafter"/>
</dbReference>
<dbReference type="FunFam" id="3.30.200.20:FF:000054">
    <property type="entry name" value="Cyclin-dependent kinase 11B"/>
    <property type="match status" value="1"/>
</dbReference>
<dbReference type="GO" id="GO:0005975">
    <property type="term" value="P:carbohydrate metabolic process"/>
    <property type="evidence" value="ECO:0007669"/>
    <property type="project" value="InterPro"/>
</dbReference>
<keyword evidence="4" id="KW-0723">Serine/threonine-protein kinase</keyword>
<keyword evidence="10" id="KW-0119">Carbohydrate metabolism</keyword>
<evidence type="ECO:0000256" key="8">
    <source>
        <dbReference type="ARBA" id="ARBA00022801"/>
    </source>
</evidence>
<keyword evidence="9" id="KW-0067">ATP-binding</keyword>
<evidence type="ECO:0000256" key="14">
    <source>
        <dbReference type="SAM" id="MobiDB-lite"/>
    </source>
</evidence>
<accession>A0A167VM61</accession>
<dbReference type="PANTHER" id="PTHR24056:SF107">
    <property type="entry name" value="CYCLIN-DEPENDENT KINASE 11A-RELATED"/>
    <property type="match status" value="1"/>
</dbReference>
<evidence type="ECO:0000256" key="4">
    <source>
        <dbReference type="ARBA" id="ARBA00022527"/>
    </source>
</evidence>
<evidence type="ECO:0000256" key="2">
    <source>
        <dbReference type="ARBA" id="ARBA00006485"/>
    </source>
</evidence>